<protein>
    <submittedName>
        <fullName evidence="1">Uncharacterized protein</fullName>
    </submittedName>
</protein>
<keyword evidence="2" id="KW-1185">Reference proteome</keyword>
<sequence>MRQRLPEVDFAANVKTISGVASTVLAGITELVGVRRRVASIMSRYILVDCLLYLGGAAVRTPHFE</sequence>
<reference evidence="1" key="1">
    <citation type="submission" date="2021-06" db="EMBL/GenBank/DDBJ databases">
        <title>Comparative genomics, transcriptomics and evolutionary studies reveal genomic signatures of adaptation to plant cell wall in hemibiotrophic fungi.</title>
        <authorList>
            <consortium name="DOE Joint Genome Institute"/>
            <person name="Baroncelli R."/>
            <person name="Diaz J.F."/>
            <person name="Benocci T."/>
            <person name="Peng M."/>
            <person name="Battaglia E."/>
            <person name="Haridas S."/>
            <person name="Andreopoulos W."/>
            <person name="Labutti K."/>
            <person name="Pangilinan J."/>
            <person name="Floch G.L."/>
            <person name="Makela M.R."/>
            <person name="Henrissat B."/>
            <person name="Grigoriev I.V."/>
            <person name="Crouch J.A."/>
            <person name="De Vries R.P."/>
            <person name="Sukno S.A."/>
            <person name="Thon M.R."/>
        </authorList>
    </citation>
    <scope>NUCLEOTIDE SEQUENCE</scope>
    <source>
        <strain evidence="1">CBS 193.32</strain>
    </source>
</reference>
<dbReference type="EMBL" id="JAHMHR010000056">
    <property type="protein sequence ID" value="KAK1659776.1"/>
    <property type="molecule type" value="Genomic_DNA"/>
</dbReference>
<evidence type="ECO:0000313" key="1">
    <source>
        <dbReference type="EMBL" id="KAK1659776.1"/>
    </source>
</evidence>
<dbReference type="RefSeq" id="XP_060424540.1">
    <property type="nucleotide sequence ID" value="XM_060575990.1"/>
</dbReference>
<gene>
    <name evidence="1" type="ORF">BDP55DRAFT_678405</name>
</gene>
<dbReference type="Proteomes" id="UP001224890">
    <property type="component" value="Unassembled WGS sequence"/>
</dbReference>
<evidence type="ECO:0000313" key="2">
    <source>
        <dbReference type="Proteomes" id="UP001224890"/>
    </source>
</evidence>
<dbReference type="GeneID" id="85460516"/>
<name>A0AAJ0EPJ2_9PEZI</name>
<comment type="caution">
    <text evidence="1">The sequence shown here is derived from an EMBL/GenBank/DDBJ whole genome shotgun (WGS) entry which is preliminary data.</text>
</comment>
<accession>A0AAJ0EPJ2</accession>
<proteinExistence type="predicted"/>
<dbReference type="AlphaFoldDB" id="A0AAJ0EPJ2"/>
<organism evidence="1 2">
    <name type="scientific">Colletotrichum godetiae</name>
    <dbReference type="NCBI Taxonomy" id="1209918"/>
    <lineage>
        <taxon>Eukaryota</taxon>
        <taxon>Fungi</taxon>
        <taxon>Dikarya</taxon>
        <taxon>Ascomycota</taxon>
        <taxon>Pezizomycotina</taxon>
        <taxon>Sordariomycetes</taxon>
        <taxon>Hypocreomycetidae</taxon>
        <taxon>Glomerellales</taxon>
        <taxon>Glomerellaceae</taxon>
        <taxon>Colletotrichum</taxon>
        <taxon>Colletotrichum acutatum species complex</taxon>
    </lineage>
</organism>